<name>A0A852U3K1_9ACTN</name>
<feature type="transmembrane region" description="Helical" evidence="2">
    <location>
        <begin position="49"/>
        <end position="68"/>
    </location>
</feature>
<feature type="domain" description="DUF7144" evidence="3">
    <location>
        <begin position="8"/>
        <end position="120"/>
    </location>
</feature>
<keyword evidence="2" id="KW-0472">Membrane</keyword>
<protein>
    <recommendedName>
        <fullName evidence="3">DUF7144 domain-containing protein</fullName>
    </recommendedName>
</protein>
<accession>A0A852U3K1</accession>
<keyword evidence="5" id="KW-1185">Reference proteome</keyword>
<dbReference type="EMBL" id="JACCCC010000001">
    <property type="protein sequence ID" value="NYE50167.1"/>
    <property type="molecule type" value="Genomic_DNA"/>
</dbReference>
<feature type="region of interest" description="Disordered" evidence="1">
    <location>
        <begin position="124"/>
        <end position="167"/>
    </location>
</feature>
<feature type="transmembrane region" description="Helical" evidence="2">
    <location>
        <begin position="7"/>
        <end position="29"/>
    </location>
</feature>
<dbReference type="AlphaFoldDB" id="A0A852U3K1"/>
<reference evidence="4 5" key="1">
    <citation type="submission" date="2020-07" db="EMBL/GenBank/DDBJ databases">
        <title>Sequencing the genomes of 1000 actinobacteria strains.</title>
        <authorList>
            <person name="Klenk H.-P."/>
        </authorList>
    </citation>
    <scope>NUCLEOTIDE SEQUENCE [LARGE SCALE GENOMIC DNA]</scope>
    <source>
        <strain evidence="4 5">CXB654</strain>
    </source>
</reference>
<organism evidence="4 5">
    <name type="scientific">Spinactinospora alkalitolerans</name>
    <dbReference type="NCBI Taxonomy" id="687207"/>
    <lineage>
        <taxon>Bacteria</taxon>
        <taxon>Bacillati</taxon>
        <taxon>Actinomycetota</taxon>
        <taxon>Actinomycetes</taxon>
        <taxon>Streptosporangiales</taxon>
        <taxon>Nocardiopsidaceae</taxon>
        <taxon>Spinactinospora</taxon>
    </lineage>
</organism>
<evidence type="ECO:0000313" key="4">
    <source>
        <dbReference type="EMBL" id="NYE50167.1"/>
    </source>
</evidence>
<gene>
    <name evidence="4" type="ORF">HDA32_005287</name>
</gene>
<dbReference type="InterPro" id="IPR055568">
    <property type="entry name" value="DUF7144"/>
</dbReference>
<evidence type="ECO:0000256" key="1">
    <source>
        <dbReference type="SAM" id="MobiDB-lite"/>
    </source>
</evidence>
<evidence type="ECO:0000256" key="2">
    <source>
        <dbReference type="SAM" id="Phobius"/>
    </source>
</evidence>
<dbReference type="RefSeq" id="WP_179645695.1">
    <property type="nucleotide sequence ID" value="NZ_BAAAYY010000014.1"/>
</dbReference>
<comment type="caution">
    <text evidence="4">The sequence shown here is derived from an EMBL/GenBank/DDBJ whole genome shotgun (WGS) entry which is preliminary data.</text>
</comment>
<dbReference type="Pfam" id="PF23636">
    <property type="entry name" value="DUF7144"/>
    <property type="match status" value="1"/>
</dbReference>
<keyword evidence="2" id="KW-0812">Transmembrane</keyword>
<sequence length="167" mass="17648">MNMRANGWSVFAAVMLMIAGTFTIMQGLVALTIPDYYVIAEADLLGFNFGLWGTLLLIWGVLLWAAAFGSLNEAAWARTAGVALAAISAVIQLAFLPAYPFWSAIMVALSVLAIYGMTTGQSKAEATPSAYRAGRSDAATMPEPRSGTHAAPDTSPNAPGAHERQRP</sequence>
<evidence type="ECO:0000259" key="3">
    <source>
        <dbReference type="Pfam" id="PF23636"/>
    </source>
</evidence>
<dbReference type="Proteomes" id="UP000589036">
    <property type="component" value="Unassembled WGS sequence"/>
</dbReference>
<evidence type="ECO:0000313" key="5">
    <source>
        <dbReference type="Proteomes" id="UP000589036"/>
    </source>
</evidence>
<keyword evidence="2" id="KW-1133">Transmembrane helix</keyword>
<proteinExistence type="predicted"/>
<feature type="transmembrane region" description="Helical" evidence="2">
    <location>
        <begin position="75"/>
        <end position="95"/>
    </location>
</feature>